<reference evidence="6 7" key="1">
    <citation type="submission" date="2019-02" db="EMBL/GenBank/DDBJ databases">
        <title>Genomic Encyclopedia of Type Strains, Phase IV (KMG-IV): sequencing the most valuable type-strain genomes for metagenomic binning, comparative biology and taxonomic classification.</title>
        <authorList>
            <person name="Goeker M."/>
        </authorList>
    </citation>
    <scope>NUCLEOTIDE SEQUENCE [LARGE SCALE GENOMIC DNA]</scope>
    <source>
        <strain evidence="6 7">K24</strain>
    </source>
</reference>
<name>A0A4Q7NEB6_9BURK</name>
<dbReference type="InterPro" id="IPR036390">
    <property type="entry name" value="WH_DNA-bd_sf"/>
</dbReference>
<dbReference type="InterPro" id="IPR014757">
    <property type="entry name" value="Tscrpt_reg_IclR_C"/>
</dbReference>
<dbReference type="Proteomes" id="UP000292445">
    <property type="component" value="Unassembled WGS sequence"/>
</dbReference>
<evidence type="ECO:0000259" key="5">
    <source>
        <dbReference type="PROSITE" id="PS51078"/>
    </source>
</evidence>
<sequence>MATKTSTARMEGAQSTARAALLLRTLATFGSMGAPLMDISRLTGLPKATVHRLLAAMVDERLVERPTGTRNYRLGPDVFAFGIAVRSCFDLQPLAGASLARLAEGTGTAAYLGVRSGYDMLCLDKHVAVADEAGLLLEVNDRWPLGIGSFSLAVLAFLPEPEIQDVIGFNRRRVRPEDTLTFEHIAGSIVKTRRNGYARRTMRSYKGNAGVAVPILDERNYPIGSLCAVAEASRMKGGYLQELVGRLRHEAALIAKLYEGARLQQQQEEKWRVAVRGSGSRHLLG</sequence>
<accession>A0A4Q7NEB6</accession>
<dbReference type="PROSITE" id="PS51077">
    <property type="entry name" value="HTH_ICLR"/>
    <property type="match status" value="1"/>
</dbReference>
<dbReference type="InterPro" id="IPR036388">
    <property type="entry name" value="WH-like_DNA-bd_sf"/>
</dbReference>
<dbReference type="OrthoDB" id="9807558at2"/>
<dbReference type="EMBL" id="SGXC01000002">
    <property type="protein sequence ID" value="RZS81355.1"/>
    <property type="molecule type" value="Genomic_DNA"/>
</dbReference>
<comment type="caution">
    <text evidence="6">The sequence shown here is derived from an EMBL/GenBank/DDBJ whole genome shotgun (WGS) entry which is preliminary data.</text>
</comment>
<evidence type="ECO:0000256" key="3">
    <source>
        <dbReference type="ARBA" id="ARBA00023163"/>
    </source>
</evidence>
<dbReference type="PANTHER" id="PTHR30136:SF39">
    <property type="entry name" value="TRANSCRIPTIONAL REGULATORY PROTEIN"/>
    <property type="match status" value="1"/>
</dbReference>
<dbReference type="GO" id="GO:0003700">
    <property type="term" value="F:DNA-binding transcription factor activity"/>
    <property type="evidence" value="ECO:0007669"/>
    <property type="project" value="TreeGrafter"/>
</dbReference>
<feature type="domain" description="IclR-ED" evidence="5">
    <location>
        <begin position="77"/>
        <end position="260"/>
    </location>
</feature>
<dbReference type="SMART" id="SM00346">
    <property type="entry name" value="HTH_ICLR"/>
    <property type="match status" value="1"/>
</dbReference>
<dbReference type="SUPFAM" id="SSF55781">
    <property type="entry name" value="GAF domain-like"/>
    <property type="match status" value="1"/>
</dbReference>
<dbReference type="SUPFAM" id="SSF46785">
    <property type="entry name" value="Winged helix' DNA-binding domain"/>
    <property type="match status" value="1"/>
</dbReference>
<gene>
    <name evidence="6" type="ORF">EV675_3978</name>
</gene>
<evidence type="ECO:0000256" key="1">
    <source>
        <dbReference type="ARBA" id="ARBA00023015"/>
    </source>
</evidence>
<keyword evidence="1" id="KW-0805">Transcription regulation</keyword>
<keyword evidence="2" id="KW-0238">DNA-binding</keyword>
<dbReference type="RefSeq" id="WP_130359084.1">
    <property type="nucleotide sequence ID" value="NZ_SGXC01000002.1"/>
</dbReference>
<keyword evidence="3" id="KW-0804">Transcription</keyword>
<evidence type="ECO:0000313" key="6">
    <source>
        <dbReference type="EMBL" id="RZS81355.1"/>
    </source>
</evidence>
<feature type="domain" description="HTH iclR-type" evidence="4">
    <location>
        <begin position="13"/>
        <end position="76"/>
    </location>
</feature>
<dbReference type="GO" id="GO:0003677">
    <property type="term" value="F:DNA binding"/>
    <property type="evidence" value="ECO:0007669"/>
    <property type="project" value="UniProtKB-KW"/>
</dbReference>
<dbReference type="InterPro" id="IPR050707">
    <property type="entry name" value="HTH_MetabolicPath_Reg"/>
</dbReference>
<dbReference type="Gene3D" id="3.30.450.40">
    <property type="match status" value="1"/>
</dbReference>
<dbReference type="AlphaFoldDB" id="A0A4Q7NEB6"/>
<dbReference type="GO" id="GO:0045892">
    <property type="term" value="P:negative regulation of DNA-templated transcription"/>
    <property type="evidence" value="ECO:0007669"/>
    <property type="project" value="TreeGrafter"/>
</dbReference>
<dbReference type="PANTHER" id="PTHR30136">
    <property type="entry name" value="HELIX-TURN-HELIX TRANSCRIPTIONAL REGULATOR, ICLR FAMILY"/>
    <property type="match status" value="1"/>
</dbReference>
<evidence type="ECO:0000256" key="2">
    <source>
        <dbReference type="ARBA" id="ARBA00023125"/>
    </source>
</evidence>
<dbReference type="InterPro" id="IPR029016">
    <property type="entry name" value="GAF-like_dom_sf"/>
</dbReference>
<organism evidence="6 7">
    <name type="scientific">Pigmentiphaga kullae</name>
    <dbReference type="NCBI Taxonomy" id="151784"/>
    <lineage>
        <taxon>Bacteria</taxon>
        <taxon>Pseudomonadati</taxon>
        <taxon>Pseudomonadota</taxon>
        <taxon>Betaproteobacteria</taxon>
        <taxon>Burkholderiales</taxon>
        <taxon>Alcaligenaceae</taxon>
        <taxon>Pigmentiphaga</taxon>
    </lineage>
</organism>
<proteinExistence type="predicted"/>
<evidence type="ECO:0000259" key="4">
    <source>
        <dbReference type="PROSITE" id="PS51077"/>
    </source>
</evidence>
<dbReference type="PROSITE" id="PS51078">
    <property type="entry name" value="ICLR_ED"/>
    <property type="match status" value="1"/>
</dbReference>
<protein>
    <submittedName>
        <fullName evidence="6">IclR family transcriptional regulator</fullName>
    </submittedName>
</protein>
<keyword evidence="7" id="KW-1185">Reference proteome</keyword>
<dbReference type="Gene3D" id="1.10.10.10">
    <property type="entry name" value="Winged helix-like DNA-binding domain superfamily/Winged helix DNA-binding domain"/>
    <property type="match status" value="1"/>
</dbReference>
<dbReference type="InterPro" id="IPR005471">
    <property type="entry name" value="Tscrpt_reg_IclR_N"/>
</dbReference>
<dbReference type="Pfam" id="PF09339">
    <property type="entry name" value="HTH_IclR"/>
    <property type="match status" value="1"/>
</dbReference>
<evidence type="ECO:0000313" key="7">
    <source>
        <dbReference type="Proteomes" id="UP000292445"/>
    </source>
</evidence>
<dbReference type="Pfam" id="PF01614">
    <property type="entry name" value="IclR_C"/>
    <property type="match status" value="1"/>
</dbReference>